<accession>A0A345T2J6</accession>
<dbReference type="InterPro" id="IPR036736">
    <property type="entry name" value="ACP-like_sf"/>
</dbReference>
<proteinExistence type="predicted"/>
<dbReference type="PROSITE" id="PS50075">
    <property type="entry name" value="CARRIER"/>
    <property type="match status" value="1"/>
</dbReference>
<name>A0A345T2J6_9ACTN</name>
<reference evidence="3" key="1">
    <citation type="submission" date="2018-07" db="EMBL/GenBank/DDBJ databases">
        <title>Streptacidiphilus bronchialis DSM 106435 chromosome.</title>
        <authorList>
            <person name="Batra D."/>
            <person name="Gulvik C.A."/>
        </authorList>
    </citation>
    <scope>NUCLEOTIDE SEQUENCE [LARGE SCALE GENOMIC DNA]</scope>
    <source>
        <strain evidence="3">DSM 106435</strain>
    </source>
</reference>
<dbReference type="OrthoDB" id="4257495at2"/>
<dbReference type="KEGG" id="stri:C7M71_025200"/>
<dbReference type="EMBL" id="CP031264">
    <property type="protein sequence ID" value="AXI80201.1"/>
    <property type="molecule type" value="Genomic_DNA"/>
</dbReference>
<organism evidence="2 3">
    <name type="scientific">Peterkaempfera bronchialis</name>
    <dbReference type="NCBI Taxonomy" id="2126346"/>
    <lineage>
        <taxon>Bacteria</taxon>
        <taxon>Bacillati</taxon>
        <taxon>Actinomycetota</taxon>
        <taxon>Actinomycetes</taxon>
        <taxon>Kitasatosporales</taxon>
        <taxon>Streptomycetaceae</taxon>
        <taxon>Peterkaempfera</taxon>
    </lineage>
</organism>
<dbReference type="InterPro" id="IPR009081">
    <property type="entry name" value="PP-bd_ACP"/>
</dbReference>
<dbReference type="Proteomes" id="UP000249340">
    <property type="component" value="Chromosome"/>
</dbReference>
<gene>
    <name evidence="2" type="ORF">C7M71_025200</name>
</gene>
<dbReference type="AlphaFoldDB" id="A0A345T2J6"/>
<dbReference type="RefSeq" id="WP_111488990.1">
    <property type="nucleotide sequence ID" value="NZ_CP031264.1"/>
</dbReference>
<evidence type="ECO:0000313" key="3">
    <source>
        <dbReference type="Proteomes" id="UP000249340"/>
    </source>
</evidence>
<evidence type="ECO:0000259" key="1">
    <source>
        <dbReference type="PROSITE" id="PS50075"/>
    </source>
</evidence>
<feature type="domain" description="Carrier" evidence="1">
    <location>
        <begin position="1"/>
        <end position="79"/>
    </location>
</feature>
<sequence>MSDTDGLRKLITVAGDELGLDITPQDATVDFDQLPGWDSLHLLTLLTALERVTGRRLSLPDLLEARTIAEVFEIASARPAA</sequence>
<protein>
    <submittedName>
        <fullName evidence="2">Acyl carrier protein</fullName>
    </submittedName>
</protein>
<evidence type="ECO:0000313" key="2">
    <source>
        <dbReference type="EMBL" id="AXI80201.1"/>
    </source>
</evidence>
<dbReference type="Pfam" id="PF00550">
    <property type="entry name" value="PP-binding"/>
    <property type="match status" value="1"/>
</dbReference>
<dbReference type="SUPFAM" id="SSF47336">
    <property type="entry name" value="ACP-like"/>
    <property type="match status" value="1"/>
</dbReference>
<keyword evidence="3" id="KW-1185">Reference proteome</keyword>
<dbReference type="Gene3D" id="1.10.1200.10">
    <property type="entry name" value="ACP-like"/>
    <property type="match status" value="1"/>
</dbReference>